<dbReference type="Gene3D" id="2.10.70.100">
    <property type="match status" value="1"/>
</dbReference>
<dbReference type="InterPro" id="IPR036097">
    <property type="entry name" value="HisK_dim/P_sf"/>
</dbReference>
<dbReference type="SUPFAM" id="SSF47384">
    <property type="entry name" value="Homodimeric domain of signal transducing histidine kinase"/>
    <property type="match status" value="1"/>
</dbReference>
<sequence>MTNGIENYFDIVIVAFFLLVGIFSIWIYRLNNELKKTKKFDEQAIKENNDLLKFKRTLDKTLDGVFIFDAKSLKFTYVNEGAINQIGYSFSEIKNMHPYDIKPEYDEHEFRGLIKALMQDENMTLNLETIHQMKSGEILPVEIFMQYIESLGEAPIFIAIVRDISDRKKAEEKLLENKVLLETAQKISKVGHWKLNAETKVMSGSHEMFRIFGLTKEFSKLECFFDVLHQEDRAGVIEVVEKSMINGDSFDMEYRLIPNEKEKNRWVRAIGDAVKNKQGQVVELVGTVQDITEHKIKEQEIKESEDRFKQILETIPDAVLIIDTDNNIRFVNESFLNIFLYSKADVIGMGFDSLYVLSNDEENGMQFLDLNQGAYEFSYQRSDKNIFHGETTVTNLTSNKAYGQGQLVIIKDVSERRFVNQVLHSLASAGTGLEFKRFIDDVLKQLSELYRCEYAFIGQLQEGGKSIQTLSGYANGKIVDNYSYALMDTPCEDIISRKKTLIPENASQIYAKDQMLVDMGIEAYYGSPLIASDGKIIGLISVMSKSPLRLDSWVAPILGVFATRFSLELEREIASSKLQQHHQQLEMKVLERTKELSLARDEAEQASQIKSEFLSHMSHELRTPLNAILGFGQMLELDAVDLNADQRMSVQEILSAGRHLLVLINDVLDLAKIESGRFDVEMGDVEIKEILDECLSIVTIQAKTNNIEIINLIGEECYQVRANTVRLKQVLLNLLSNAVKYNSPAGMIALLSRKIGDDTLRICISDTGEGLTEKEMSQLFVAFDRLGVSSNIEGSGIGLLISKQMVEIMQGTMGVESIKGEGSTFWVEFKLV</sequence>
<dbReference type="PROSITE" id="PS50109">
    <property type="entry name" value="HIS_KIN"/>
    <property type="match status" value="1"/>
</dbReference>
<dbReference type="InterPro" id="IPR013655">
    <property type="entry name" value="PAS_fold_3"/>
</dbReference>
<keyword evidence="5" id="KW-0418">Kinase</keyword>
<dbReference type="PROSITE" id="PS50112">
    <property type="entry name" value="PAS"/>
    <property type="match status" value="2"/>
</dbReference>
<keyword evidence="6" id="KW-0472">Membrane</keyword>
<dbReference type="AlphaFoldDB" id="A0A3B0WTI8"/>
<evidence type="ECO:0000256" key="6">
    <source>
        <dbReference type="SAM" id="Phobius"/>
    </source>
</evidence>
<evidence type="ECO:0000259" key="9">
    <source>
        <dbReference type="PROSITE" id="PS50113"/>
    </source>
</evidence>
<feature type="domain" description="PAS" evidence="8">
    <location>
        <begin position="304"/>
        <end position="348"/>
    </location>
</feature>
<protein>
    <recommendedName>
        <fullName evidence="2">histidine kinase</fullName>
        <ecNumber evidence="2">2.7.13.3</ecNumber>
    </recommendedName>
</protein>
<dbReference type="GO" id="GO:0005886">
    <property type="term" value="C:plasma membrane"/>
    <property type="evidence" value="ECO:0007669"/>
    <property type="project" value="TreeGrafter"/>
</dbReference>
<dbReference type="PANTHER" id="PTHR43047">
    <property type="entry name" value="TWO-COMPONENT HISTIDINE PROTEIN KINASE"/>
    <property type="match status" value="1"/>
</dbReference>
<evidence type="ECO:0000256" key="5">
    <source>
        <dbReference type="ARBA" id="ARBA00022777"/>
    </source>
</evidence>
<dbReference type="PROSITE" id="PS50113">
    <property type="entry name" value="PAC"/>
    <property type="match status" value="2"/>
</dbReference>
<dbReference type="Pfam" id="PF02518">
    <property type="entry name" value="HATPase_c"/>
    <property type="match status" value="1"/>
</dbReference>
<dbReference type="SMART" id="SM00086">
    <property type="entry name" value="PAC"/>
    <property type="match status" value="3"/>
</dbReference>
<evidence type="ECO:0000259" key="7">
    <source>
        <dbReference type="PROSITE" id="PS50109"/>
    </source>
</evidence>
<dbReference type="InterPro" id="IPR003661">
    <property type="entry name" value="HisK_dim/P_dom"/>
</dbReference>
<dbReference type="InterPro" id="IPR001610">
    <property type="entry name" value="PAC"/>
</dbReference>
<dbReference type="SMART" id="SM00388">
    <property type="entry name" value="HisKA"/>
    <property type="match status" value="1"/>
</dbReference>
<dbReference type="PROSITE" id="PS00018">
    <property type="entry name" value="EF_HAND_1"/>
    <property type="match status" value="1"/>
</dbReference>
<reference evidence="10" key="1">
    <citation type="submission" date="2018-06" db="EMBL/GenBank/DDBJ databases">
        <authorList>
            <person name="Zhirakovskaya E."/>
        </authorList>
    </citation>
    <scope>NUCLEOTIDE SEQUENCE</scope>
</reference>
<gene>
    <name evidence="10" type="ORF">MNBD_GAMMA08-1085</name>
</gene>
<keyword evidence="6" id="KW-0812">Transmembrane</keyword>
<dbReference type="SUPFAM" id="SSF55874">
    <property type="entry name" value="ATPase domain of HSP90 chaperone/DNA topoisomerase II/histidine kinase"/>
    <property type="match status" value="1"/>
</dbReference>
<evidence type="ECO:0000256" key="2">
    <source>
        <dbReference type="ARBA" id="ARBA00012438"/>
    </source>
</evidence>
<dbReference type="PRINTS" id="PR00344">
    <property type="entry name" value="BCTRLSENSOR"/>
</dbReference>
<dbReference type="InterPro" id="IPR000700">
    <property type="entry name" value="PAS-assoc_C"/>
</dbReference>
<feature type="domain" description="PAS" evidence="8">
    <location>
        <begin position="50"/>
        <end position="121"/>
    </location>
</feature>
<dbReference type="SMART" id="SM00387">
    <property type="entry name" value="HATPase_c"/>
    <property type="match status" value="1"/>
</dbReference>
<dbReference type="NCBIfam" id="TIGR00229">
    <property type="entry name" value="sensory_box"/>
    <property type="match status" value="3"/>
</dbReference>
<keyword evidence="6" id="KW-1133">Transmembrane helix</keyword>
<evidence type="ECO:0000256" key="3">
    <source>
        <dbReference type="ARBA" id="ARBA00022553"/>
    </source>
</evidence>
<evidence type="ECO:0000256" key="4">
    <source>
        <dbReference type="ARBA" id="ARBA00022679"/>
    </source>
</evidence>
<dbReference type="Gene3D" id="3.30.565.10">
    <property type="entry name" value="Histidine kinase-like ATPase, C-terminal domain"/>
    <property type="match status" value="1"/>
</dbReference>
<dbReference type="InterPro" id="IPR029016">
    <property type="entry name" value="GAF-like_dom_sf"/>
</dbReference>
<dbReference type="GO" id="GO:0009927">
    <property type="term" value="F:histidine phosphotransfer kinase activity"/>
    <property type="evidence" value="ECO:0007669"/>
    <property type="project" value="TreeGrafter"/>
</dbReference>
<dbReference type="InterPro" id="IPR003018">
    <property type="entry name" value="GAF"/>
</dbReference>
<dbReference type="CDD" id="cd00082">
    <property type="entry name" value="HisKA"/>
    <property type="match status" value="1"/>
</dbReference>
<feature type="domain" description="PAC" evidence="9">
    <location>
        <begin position="250"/>
        <end position="303"/>
    </location>
</feature>
<dbReference type="InterPro" id="IPR018247">
    <property type="entry name" value="EF_Hand_1_Ca_BS"/>
</dbReference>
<dbReference type="EC" id="2.7.13.3" evidence="2"/>
<keyword evidence="3" id="KW-0597">Phosphoprotein</keyword>
<dbReference type="Gene3D" id="1.10.287.130">
    <property type="match status" value="1"/>
</dbReference>
<dbReference type="Gene3D" id="3.30.450.20">
    <property type="entry name" value="PAS domain"/>
    <property type="match status" value="3"/>
</dbReference>
<dbReference type="Gene3D" id="3.30.450.40">
    <property type="match status" value="1"/>
</dbReference>
<dbReference type="EMBL" id="UOFH01000077">
    <property type="protein sequence ID" value="VAW59418.1"/>
    <property type="molecule type" value="Genomic_DNA"/>
</dbReference>
<comment type="catalytic activity">
    <reaction evidence="1">
        <text>ATP + protein L-histidine = ADP + protein N-phospho-L-histidine.</text>
        <dbReference type="EC" id="2.7.13.3"/>
    </reaction>
</comment>
<dbReference type="InterPro" id="IPR003594">
    <property type="entry name" value="HATPase_dom"/>
</dbReference>
<feature type="domain" description="PAC" evidence="9">
    <location>
        <begin position="123"/>
        <end position="176"/>
    </location>
</feature>
<dbReference type="PANTHER" id="PTHR43047:SF72">
    <property type="entry name" value="OSMOSENSING HISTIDINE PROTEIN KINASE SLN1"/>
    <property type="match status" value="1"/>
</dbReference>
<evidence type="ECO:0000256" key="1">
    <source>
        <dbReference type="ARBA" id="ARBA00000085"/>
    </source>
</evidence>
<dbReference type="SUPFAM" id="SSF55781">
    <property type="entry name" value="GAF domain-like"/>
    <property type="match status" value="1"/>
</dbReference>
<dbReference type="SUPFAM" id="SSF55785">
    <property type="entry name" value="PYP-like sensor domain (PAS domain)"/>
    <property type="match status" value="3"/>
</dbReference>
<keyword evidence="4" id="KW-0808">Transferase</keyword>
<evidence type="ECO:0000313" key="10">
    <source>
        <dbReference type="EMBL" id="VAW59418.1"/>
    </source>
</evidence>
<evidence type="ECO:0000259" key="8">
    <source>
        <dbReference type="PROSITE" id="PS50112"/>
    </source>
</evidence>
<feature type="domain" description="Histidine kinase" evidence="7">
    <location>
        <begin position="616"/>
        <end position="832"/>
    </location>
</feature>
<dbReference type="SMART" id="SM00091">
    <property type="entry name" value="PAS"/>
    <property type="match status" value="3"/>
</dbReference>
<dbReference type="InterPro" id="IPR004358">
    <property type="entry name" value="Sig_transdc_His_kin-like_C"/>
</dbReference>
<dbReference type="Pfam" id="PF08447">
    <property type="entry name" value="PAS_3"/>
    <property type="match status" value="1"/>
</dbReference>
<proteinExistence type="predicted"/>
<dbReference type="GO" id="GO:0000155">
    <property type="term" value="F:phosphorelay sensor kinase activity"/>
    <property type="evidence" value="ECO:0007669"/>
    <property type="project" value="InterPro"/>
</dbReference>
<dbReference type="Pfam" id="PF01590">
    <property type="entry name" value="GAF"/>
    <property type="match status" value="1"/>
</dbReference>
<dbReference type="Pfam" id="PF13426">
    <property type="entry name" value="PAS_9"/>
    <property type="match status" value="2"/>
</dbReference>
<organism evidence="10">
    <name type="scientific">hydrothermal vent metagenome</name>
    <dbReference type="NCBI Taxonomy" id="652676"/>
    <lineage>
        <taxon>unclassified sequences</taxon>
        <taxon>metagenomes</taxon>
        <taxon>ecological metagenomes</taxon>
    </lineage>
</organism>
<name>A0A3B0WTI8_9ZZZZ</name>
<dbReference type="Pfam" id="PF00512">
    <property type="entry name" value="HisKA"/>
    <property type="match status" value="1"/>
</dbReference>
<dbReference type="InterPro" id="IPR005467">
    <property type="entry name" value="His_kinase_dom"/>
</dbReference>
<dbReference type="CDD" id="cd00130">
    <property type="entry name" value="PAS"/>
    <property type="match status" value="3"/>
</dbReference>
<dbReference type="InterPro" id="IPR036890">
    <property type="entry name" value="HATPase_C_sf"/>
</dbReference>
<dbReference type="InterPro" id="IPR035965">
    <property type="entry name" value="PAS-like_dom_sf"/>
</dbReference>
<dbReference type="InterPro" id="IPR000014">
    <property type="entry name" value="PAS"/>
</dbReference>
<accession>A0A3B0WTI8</accession>
<feature type="transmembrane region" description="Helical" evidence="6">
    <location>
        <begin position="7"/>
        <end position="28"/>
    </location>
</feature>